<sequence length="34" mass="3820">PLVVTGVYTGLEMNMGFYRRNREINPNSSFSVNG</sequence>
<protein>
    <submittedName>
        <fullName evidence="1">Uncharacterized protein</fullName>
    </submittedName>
</protein>
<dbReference type="AlphaFoldDB" id="A0A382UIQ5"/>
<accession>A0A382UIQ5</accession>
<organism evidence="1">
    <name type="scientific">marine metagenome</name>
    <dbReference type="NCBI Taxonomy" id="408172"/>
    <lineage>
        <taxon>unclassified sequences</taxon>
        <taxon>metagenomes</taxon>
        <taxon>ecological metagenomes</taxon>
    </lineage>
</organism>
<gene>
    <name evidence="1" type="ORF">METZ01_LOCUS387010</name>
</gene>
<reference evidence="1" key="1">
    <citation type="submission" date="2018-05" db="EMBL/GenBank/DDBJ databases">
        <authorList>
            <person name="Lanie J.A."/>
            <person name="Ng W.-L."/>
            <person name="Kazmierczak K.M."/>
            <person name="Andrzejewski T.M."/>
            <person name="Davidsen T.M."/>
            <person name="Wayne K.J."/>
            <person name="Tettelin H."/>
            <person name="Glass J.I."/>
            <person name="Rusch D."/>
            <person name="Podicherti R."/>
            <person name="Tsui H.-C.T."/>
            <person name="Winkler M.E."/>
        </authorList>
    </citation>
    <scope>NUCLEOTIDE SEQUENCE</scope>
</reference>
<name>A0A382UIQ5_9ZZZZ</name>
<dbReference type="EMBL" id="UINC01144564">
    <property type="protein sequence ID" value="SVD34156.1"/>
    <property type="molecule type" value="Genomic_DNA"/>
</dbReference>
<proteinExistence type="predicted"/>
<feature type="non-terminal residue" evidence="1">
    <location>
        <position position="1"/>
    </location>
</feature>
<evidence type="ECO:0000313" key="1">
    <source>
        <dbReference type="EMBL" id="SVD34156.1"/>
    </source>
</evidence>